<feature type="chain" id="PRO_5046858606" evidence="2">
    <location>
        <begin position="24"/>
        <end position="199"/>
    </location>
</feature>
<protein>
    <submittedName>
        <fullName evidence="4">Outer membrane beta-barrel protein</fullName>
    </submittedName>
</protein>
<accession>A0ABS5SFT0</accession>
<dbReference type="RefSeq" id="WP_214175369.1">
    <property type="nucleotide sequence ID" value="NZ_JAHCVK010000003.1"/>
</dbReference>
<evidence type="ECO:0000256" key="2">
    <source>
        <dbReference type="SAM" id="SignalP"/>
    </source>
</evidence>
<dbReference type="InterPro" id="IPR027385">
    <property type="entry name" value="Beta-barrel_OMP"/>
</dbReference>
<dbReference type="InterPro" id="IPR011250">
    <property type="entry name" value="OMP/PagP_B-barrel"/>
</dbReference>
<keyword evidence="5" id="KW-1185">Reference proteome</keyword>
<organism evidence="4 5">
    <name type="scientific">Geomobilimonas luticola</name>
    <dbReference type="NCBI Taxonomy" id="1114878"/>
    <lineage>
        <taxon>Bacteria</taxon>
        <taxon>Pseudomonadati</taxon>
        <taxon>Thermodesulfobacteriota</taxon>
        <taxon>Desulfuromonadia</taxon>
        <taxon>Geobacterales</taxon>
        <taxon>Geobacteraceae</taxon>
        <taxon>Geomobilimonas</taxon>
    </lineage>
</organism>
<dbReference type="EMBL" id="JAHCVK010000003">
    <property type="protein sequence ID" value="MBT0653369.1"/>
    <property type="molecule type" value="Genomic_DNA"/>
</dbReference>
<dbReference type="Pfam" id="PF13505">
    <property type="entry name" value="OMP_b-brl"/>
    <property type="match status" value="1"/>
</dbReference>
<feature type="domain" description="Outer membrane protein beta-barrel" evidence="3">
    <location>
        <begin position="10"/>
        <end position="196"/>
    </location>
</feature>
<dbReference type="Proteomes" id="UP000756860">
    <property type="component" value="Unassembled WGS sequence"/>
</dbReference>
<reference evidence="4 5" key="1">
    <citation type="submission" date="2021-05" db="EMBL/GenBank/DDBJ databases">
        <title>The draft genome of Geobacter luticola JCM 17780.</title>
        <authorList>
            <person name="Xu Z."/>
            <person name="Masuda Y."/>
            <person name="Itoh H."/>
            <person name="Senoo K."/>
        </authorList>
    </citation>
    <scope>NUCLEOTIDE SEQUENCE [LARGE SCALE GENOMIC DNA]</scope>
    <source>
        <strain evidence="4 5">JCM 17780</strain>
    </source>
</reference>
<evidence type="ECO:0000313" key="5">
    <source>
        <dbReference type="Proteomes" id="UP000756860"/>
    </source>
</evidence>
<keyword evidence="1 2" id="KW-0732">Signal</keyword>
<evidence type="ECO:0000256" key="1">
    <source>
        <dbReference type="ARBA" id="ARBA00022729"/>
    </source>
</evidence>
<evidence type="ECO:0000313" key="4">
    <source>
        <dbReference type="EMBL" id="MBT0653369.1"/>
    </source>
</evidence>
<dbReference type="Gene3D" id="2.40.160.20">
    <property type="match status" value="1"/>
</dbReference>
<proteinExistence type="predicted"/>
<evidence type="ECO:0000259" key="3">
    <source>
        <dbReference type="Pfam" id="PF13505"/>
    </source>
</evidence>
<feature type="signal peptide" evidence="2">
    <location>
        <begin position="1"/>
        <end position="23"/>
    </location>
</feature>
<sequence>MKKICLLACVALTLALTTGTAMADSIKGRLGVTGRLGFAVPTDGVFANNDTLHDYDTDPDFIFGGGFIYGIDQNWAAEIDVTRTKFDVALPFTGDRNGEIINVSLGGQYRFMPQEKLVPYVGAGLDILINDLKGYSVDTTVGVHGAGGVDYFILKPLALTAEAKIVAGPEADIDRNGTRVGRFSTTNFTSTFGVRFFFN</sequence>
<name>A0ABS5SFT0_9BACT</name>
<dbReference type="SUPFAM" id="SSF56925">
    <property type="entry name" value="OMPA-like"/>
    <property type="match status" value="1"/>
</dbReference>
<gene>
    <name evidence="4" type="ORF">KI810_09910</name>
</gene>
<comment type="caution">
    <text evidence="4">The sequence shown here is derived from an EMBL/GenBank/DDBJ whole genome shotgun (WGS) entry which is preliminary data.</text>
</comment>